<organism evidence="1 2">
    <name type="scientific">Porites evermanni</name>
    <dbReference type="NCBI Taxonomy" id="104178"/>
    <lineage>
        <taxon>Eukaryota</taxon>
        <taxon>Metazoa</taxon>
        <taxon>Cnidaria</taxon>
        <taxon>Anthozoa</taxon>
        <taxon>Hexacorallia</taxon>
        <taxon>Scleractinia</taxon>
        <taxon>Fungiina</taxon>
        <taxon>Poritidae</taxon>
        <taxon>Porites</taxon>
    </lineage>
</organism>
<reference evidence="1 2" key="1">
    <citation type="submission" date="2022-05" db="EMBL/GenBank/DDBJ databases">
        <authorList>
            <consortium name="Genoscope - CEA"/>
            <person name="William W."/>
        </authorList>
    </citation>
    <scope>NUCLEOTIDE SEQUENCE [LARGE SCALE GENOMIC DNA]</scope>
</reference>
<evidence type="ECO:0000313" key="2">
    <source>
        <dbReference type="Proteomes" id="UP001159427"/>
    </source>
</evidence>
<name>A0ABN8M4M9_9CNID</name>
<gene>
    <name evidence="1" type="ORF">PEVE_00019649</name>
</gene>
<sequence length="174" mass="19217">MRSTGPGCHFVRGVGQVPVPGPRINLESSAGCSMPGYSRSTMRTDPAVPKMSSRAYASCIARHDKIIDLVVFGAEKIGYSIRHEPAIPTPAGVQRLDLVLVRNSDLTILDVTIVADNADLEKTYNYKCVYYDVQAIKEWAQLCFEPRNIAFETLAMNWRGLLATRSAGYYEGLD</sequence>
<dbReference type="Proteomes" id="UP001159427">
    <property type="component" value="Unassembled WGS sequence"/>
</dbReference>
<evidence type="ECO:0000313" key="1">
    <source>
        <dbReference type="EMBL" id="CAH3023535.1"/>
    </source>
</evidence>
<dbReference type="EMBL" id="CALNXI010000265">
    <property type="protein sequence ID" value="CAH3023535.1"/>
    <property type="molecule type" value="Genomic_DNA"/>
</dbReference>
<comment type="caution">
    <text evidence="1">The sequence shown here is derived from an EMBL/GenBank/DDBJ whole genome shotgun (WGS) entry which is preliminary data.</text>
</comment>
<accession>A0ABN8M4M9</accession>
<keyword evidence="2" id="KW-1185">Reference proteome</keyword>
<protein>
    <submittedName>
        <fullName evidence="1">Uncharacterized protein</fullName>
    </submittedName>
</protein>
<proteinExistence type="predicted"/>